<name>A0A7C3EZS9_9CREN</name>
<evidence type="ECO:0000313" key="1">
    <source>
        <dbReference type="EMBL" id="HFK20165.1"/>
    </source>
</evidence>
<evidence type="ECO:0008006" key="2">
    <source>
        <dbReference type="Google" id="ProtNLM"/>
    </source>
</evidence>
<protein>
    <recommendedName>
        <fullName evidence="2">Ribbon-helix-helix protein, CopG family</fullName>
    </recommendedName>
</protein>
<accession>A0A7C3EZS9</accession>
<proteinExistence type="predicted"/>
<sequence length="193" mass="22288">MKMCMYRPKGKKLVYVPEDLLDAVAEIAKRKGESISKYVEDTLRQSVRTDQMGYSPEEVADIIEMVHVQRVLGGTMLPIEIMNLFFNERHNGDEILLQKWFDSGKKYGRYLKERFDDPVKALTILLRTTRWDLNEVGIKSVENGYSLRCISTSLSDLETNILGRFIEGVLSGLTFEIKEKDLMRGFIRIHFSA</sequence>
<gene>
    <name evidence="1" type="ORF">ENS19_02690</name>
</gene>
<organism evidence="1">
    <name type="scientific">Candidatus Methanomethylicus mesodigestus</name>
    <dbReference type="NCBI Taxonomy" id="1867258"/>
    <lineage>
        <taxon>Archaea</taxon>
        <taxon>Thermoproteota</taxon>
        <taxon>Methanosuratincolia</taxon>
        <taxon>Candidatus Methanomethylicales</taxon>
        <taxon>Candidatus Methanomethylicaceae</taxon>
        <taxon>Candidatus Methanomethylicus</taxon>
    </lineage>
</organism>
<dbReference type="SUPFAM" id="SSF47598">
    <property type="entry name" value="Ribbon-helix-helix"/>
    <property type="match status" value="1"/>
</dbReference>
<reference evidence="1" key="1">
    <citation type="journal article" date="2020" name="mSystems">
        <title>Genome- and Community-Level Interaction Insights into Carbon Utilization and Element Cycling Functions of Hydrothermarchaeota in Hydrothermal Sediment.</title>
        <authorList>
            <person name="Zhou Z."/>
            <person name="Liu Y."/>
            <person name="Xu W."/>
            <person name="Pan J."/>
            <person name="Luo Z.H."/>
            <person name="Li M."/>
        </authorList>
    </citation>
    <scope>NUCLEOTIDE SEQUENCE [LARGE SCALE GENOMIC DNA]</scope>
    <source>
        <strain evidence="1">SpSt-468</strain>
    </source>
</reference>
<dbReference type="AlphaFoldDB" id="A0A7C3EZS9"/>
<dbReference type="EMBL" id="DSTX01000002">
    <property type="protein sequence ID" value="HFK20165.1"/>
    <property type="molecule type" value="Genomic_DNA"/>
</dbReference>
<comment type="caution">
    <text evidence="1">The sequence shown here is derived from an EMBL/GenBank/DDBJ whole genome shotgun (WGS) entry which is preliminary data.</text>
</comment>
<dbReference type="InterPro" id="IPR010985">
    <property type="entry name" value="Ribbon_hlx_hlx"/>
</dbReference>
<dbReference type="GO" id="GO:0006355">
    <property type="term" value="P:regulation of DNA-templated transcription"/>
    <property type="evidence" value="ECO:0007669"/>
    <property type="project" value="InterPro"/>
</dbReference>